<organism evidence="6 7">
    <name type="scientific">Thermogemmata fonticola</name>
    <dbReference type="NCBI Taxonomy" id="2755323"/>
    <lineage>
        <taxon>Bacteria</taxon>
        <taxon>Pseudomonadati</taxon>
        <taxon>Planctomycetota</taxon>
        <taxon>Planctomycetia</taxon>
        <taxon>Gemmatales</taxon>
        <taxon>Gemmataceae</taxon>
        <taxon>Thermogemmata</taxon>
    </lineage>
</organism>
<protein>
    <recommendedName>
        <fullName evidence="4">Methanethiol oxidase</fullName>
        <ecNumber evidence="3">1.8.3.4</ecNumber>
    </recommendedName>
</protein>
<dbReference type="Proteomes" id="UP000542342">
    <property type="component" value="Unassembled WGS sequence"/>
</dbReference>
<dbReference type="GO" id="GO:0008430">
    <property type="term" value="F:selenium binding"/>
    <property type="evidence" value="ECO:0007669"/>
    <property type="project" value="InterPro"/>
</dbReference>
<keyword evidence="7" id="KW-1185">Reference proteome</keyword>
<dbReference type="InterPro" id="IPR008826">
    <property type="entry name" value="Se-bd"/>
</dbReference>
<comment type="catalytic activity">
    <reaction evidence="5">
        <text>methanethiol + O2 + H2O = hydrogen sulfide + formaldehyde + H2O2 + H(+)</text>
        <dbReference type="Rhea" id="RHEA:11812"/>
        <dbReference type="ChEBI" id="CHEBI:15377"/>
        <dbReference type="ChEBI" id="CHEBI:15378"/>
        <dbReference type="ChEBI" id="CHEBI:15379"/>
        <dbReference type="ChEBI" id="CHEBI:16007"/>
        <dbReference type="ChEBI" id="CHEBI:16240"/>
        <dbReference type="ChEBI" id="CHEBI:16842"/>
        <dbReference type="ChEBI" id="CHEBI:29919"/>
        <dbReference type="EC" id="1.8.3.4"/>
    </reaction>
</comment>
<dbReference type="InterPro" id="IPR006311">
    <property type="entry name" value="TAT_signal"/>
</dbReference>
<evidence type="ECO:0000256" key="3">
    <source>
        <dbReference type="ARBA" id="ARBA00012510"/>
    </source>
</evidence>
<dbReference type="PANTHER" id="PTHR23300:SF0">
    <property type="entry name" value="METHANETHIOL OXIDASE"/>
    <property type="match status" value="1"/>
</dbReference>
<comment type="pathway">
    <text evidence="1">Organosulfur degradation.</text>
</comment>
<gene>
    <name evidence="6" type="ORF">H0921_02780</name>
</gene>
<dbReference type="AlphaFoldDB" id="A0A7V9AAG2"/>
<evidence type="ECO:0000256" key="4">
    <source>
        <dbReference type="ARBA" id="ARBA00015601"/>
    </source>
</evidence>
<accession>A0A7V9AAG2</accession>
<evidence type="ECO:0000313" key="7">
    <source>
        <dbReference type="Proteomes" id="UP000542342"/>
    </source>
</evidence>
<dbReference type="EMBL" id="JACEFB010000001">
    <property type="protein sequence ID" value="MBA2225081.1"/>
    <property type="molecule type" value="Genomic_DNA"/>
</dbReference>
<dbReference type="PROSITE" id="PS51318">
    <property type="entry name" value="TAT"/>
    <property type="match status" value="1"/>
</dbReference>
<dbReference type="RefSeq" id="WP_194536478.1">
    <property type="nucleotide sequence ID" value="NZ_JACEFB010000001.1"/>
</dbReference>
<dbReference type="GO" id="GO:0018549">
    <property type="term" value="F:methanethiol oxidase activity"/>
    <property type="evidence" value="ECO:0007669"/>
    <property type="project" value="UniProtKB-EC"/>
</dbReference>
<comment type="similarity">
    <text evidence="2">Belongs to the selenium-binding protein family.</text>
</comment>
<dbReference type="Gene3D" id="2.130.10.10">
    <property type="entry name" value="YVTN repeat-like/Quinoprotein amine dehydrogenase"/>
    <property type="match status" value="1"/>
</dbReference>
<evidence type="ECO:0000256" key="5">
    <source>
        <dbReference type="ARBA" id="ARBA00047539"/>
    </source>
</evidence>
<comment type="caution">
    <text evidence="6">The sequence shown here is derived from an EMBL/GenBank/DDBJ whole genome shotgun (WGS) entry which is preliminary data.</text>
</comment>
<name>A0A7V9AAG2_9BACT</name>
<proteinExistence type="inferred from homology"/>
<dbReference type="PANTHER" id="PTHR23300">
    <property type="entry name" value="METHANETHIOL OXIDASE"/>
    <property type="match status" value="1"/>
</dbReference>
<evidence type="ECO:0000256" key="1">
    <source>
        <dbReference type="ARBA" id="ARBA00005177"/>
    </source>
</evidence>
<evidence type="ECO:0000313" key="6">
    <source>
        <dbReference type="EMBL" id="MBA2225081.1"/>
    </source>
</evidence>
<dbReference type="InterPro" id="IPR015943">
    <property type="entry name" value="WD40/YVTN_repeat-like_dom_sf"/>
</dbReference>
<evidence type="ECO:0000256" key="2">
    <source>
        <dbReference type="ARBA" id="ARBA00005606"/>
    </source>
</evidence>
<dbReference type="Pfam" id="PF05694">
    <property type="entry name" value="SBP56"/>
    <property type="match status" value="1"/>
</dbReference>
<sequence>MNPQQSHPRTWRYGFLVRSYDRRSFLHASVALGGTVLLGNSRSGAESQPPTPGFASPQQAIQAPREKVLFVACTYANTGIDQPDYLAVVDVDPSSRNYGQVVHRLSMPQRGDELHHYGWNICSSCHGKPGDRRYLIVPGFRSSRIHVIDAKDPYQLRLHKVIEPEEVAKAANLSAPHTVHCLPSGEIMISMLGDAQGNGPGGFLLLDDQFRIKGRWEKEAAGMQFNYDFWYQPRQNVMVSTEWAAPKTFAPGPRLEDVAAGKYGRRIHFWDWKQRRLIQSVDLGEGSIPLEVRFAHEPDKDYGYVGAALSSVVWHFARGAKGTWQARPVIRLDPVKKADFPGGQVPALISDILISMDDKYLYVSTWLHGRVLQYDIREPAQPKLVGTVTLGGLIEPPRRLRGKELTGGPQMLQLSLDGRRLYVTNSLYSTWDNAFYPQMAKQGSWLVQIDCDTERGGMRLNENFLVDFGKEPAGPVRAHEIRYPGGDCSSDIFS</sequence>
<dbReference type="SUPFAM" id="SSF75011">
    <property type="entry name" value="3-carboxy-cis,cis-mucoante lactonizing enzyme"/>
    <property type="match status" value="1"/>
</dbReference>
<reference evidence="6 7" key="1">
    <citation type="submission" date="2020-07" db="EMBL/GenBank/DDBJ databases">
        <title>Thermogemmata thermophila gen. nov., sp. nov., a novel moderate thermophilic planctomycete from a Kamchatka hot spring.</title>
        <authorList>
            <person name="Elcheninov A.G."/>
            <person name="Podosokorskaya O.A."/>
            <person name="Kovaleva O.L."/>
            <person name="Novikov A."/>
            <person name="Bonch-Osmolovskaya E.A."/>
            <person name="Toshchakov S.V."/>
            <person name="Kublanov I.V."/>
        </authorList>
    </citation>
    <scope>NUCLEOTIDE SEQUENCE [LARGE SCALE GENOMIC DNA]</scope>
    <source>
        <strain evidence="6 7">2918</strain>
    </source>
</reference>
<dbReference type="EC" id="1.8.3.4" evidence="3"/>